<feature type="transmembrane region" description="Helical" evidence="2">
    <location>
        <begin position="6"/>
        <end position="23"/>
    </location>
</feature>
<dbReference type="PROSITE" id="PS01124">
    <property type="entry name" value="HTH_ARAC_FAMILY_2"/>
    <property type="match status" value="1"/>
</dbReference>
<name>A0ABW8U2L3_9BACT</name>
<dbReference type="SMART" id="SM00342">
    <property type="entry name" value="HTH_ARAC"/>
    <property type="match status" value="1"/>
</dbReference>
<comment type="caution">
    <text evidence="4">The sequence shown here is derived from an EMBL/GenBank/DDBJ whole genome shotgun (WGS) entry which is preliminary data.</text>
</comment>
<gene>
    <name evidence="4" type="ORF">AAE961_10140</name>
</gene>
<dbReference type="EMBL" id="JBEWZF010000003">
    <property type="protein sequence ID" value="MFL0299230.1"/>
    <property type="molecule type" value="Genomic_DNA"/>
</dbReference>
<organism evidence="4 5">
    <name type="scientific">Aquirufa novilacunae</name>
    <dbReference type="NCBI Taxonomy" id="3139305"/>
    <lineage>
        <taxon>Bacteria</taxon>
        <taxon>Pseudomonadati</taxon>
        <taxon>Bacteroidota</taxon>
        <taxon>Cytophagia</taxon>
        <taxon>Cytophagales</taxon>
        <taxon>Flectobacillaceae</taxon>
        <taxon>Aquirufa</taxon>
    </lineage>
</organism>
<evidence type="ECO:0000313" key="4">
    <source>
        <dbReference type="EMBL" id="MFL0299230.1"/>
    </source>
</evidence>
<feature type="transmembrane region" description="Helical" evidence="2">
    <location>
        <begin position="161"/>
        <end position="178"/>
    </location>
</feature>
<feature type="transmembrane region" description="Helical" evidence="2">
    <location>
        <begin position="88"/>
        <end position="108"/>
    </location>
</feature>
<dbReference type="Proteomes" id="UP001623553">
    <property type="component" value="Unassembled WGS sequence"/>
</dbReference>
<dbReference type="PANTHER" id="PTHR43280:SF2">
    <property type="entry name" value="HTH-TYPE TRANSCRIPTIONAL REGULATOR EXSA"/>
    <property type="match status" value="1"/>
</dbReference>
<dbReference type="PANTHER" id="PTHR43280">
    <property type="entry name" value="ARAC-FAMILY TRANSCRIPTIONAL REGULATOR"/>
    <property type="match status" value="1"/>
</dbReference>
<dbReference type="Pfam" id="PF12833">
    <property type="entry name" value="HTH_18"/>
    <property type="match status" value="1"/>
</dbReference>
<feature type="transmembrane region" description="Helical" evidence="2">
    <location>
        <begin position="128"/>
        <end position="149"/>
    </location>
</feature>
<keyword evidence="2" id="KW-1133">Transmembrane helix</keyword>
<reference evidence="4 5" key="1">
    <citation type="submission" date="2024-07" db="EMBL/GenBank/DDBJ databases">
        <authorList>
            <person name="Pitt A."/>
            <person name="Hahn M.W."/>
        </authorList>
    </citation>
    <scope>NUCLEOTIDE SEQUENCE [LARGE SCALE GENOMIC DNA]</scope>
    <source>
        <strain evidence="4 5">2-BAHN-186B</strain>
    </source>
</reference>
<proteinExistence type="predicted"/>
<keyword evidence="5" id="KW-1185">Reference proteome</keyword>
<sequence length="320" mass="36810">MLFLLRTPNIIRAFLPIVLFLYVRSMVHPQKKIQGFMWFHFIFPVSILIGLFPDLILSAAEKTVILDHYYQKNNYFINTPSGWIPAGYVQPVSIVVGVIYGALTLLTIAQAKRIYGLNYVLMNKQSLLWLNLLSATVFLYFLLQLYQYLNLFVNNSFDPPSQIIKCVIGIFLFSYFISTPNVQENMDGCILPKEKGMPSVGEILPTLLEKSPESKALSTYLSESKCFLEEDLDLSALAKSLEMSSVKLSKLIKQAYGMSFAELINRFRIHHFLSQRESFTQYTLETYIYQSGFANRSTFYAAFKKYVGVNPSFYLKEIKR</sequence>
<dbReference type="Gene3D" id="1.10.10.60">
    <property type="entry name" value="Homeodomain-like"/>
    <property type="match status" value="2"/>
</dbReference>
<keyword evidence="2" id="KW-0812">Transmembrane</keyword>
<evidence type="ECO:0000259" key="3">
    <source>
        <dbReference type="PROSITE" id="PS01124"/>
    </source>
</evidence>
<accession>A0ABW8U2L3</accession>
<dbReference type="RefSeq" id="WP_406800941.1">
    <property type="nucleotide sequence ID" value="NZ_JBEWZF010000003.1"/>
</dbReference>
<dbReference type="InterPro" id="IPR018060">
    <property type="entry name" value="HTH_AraC"/>
</dbReference>
<evidence type="ECO:0000256" key="2">
    <source>
        <dbReference type="SAM" id="Phobius"/>
    </source>
</evidence>
<feature type="transmembrane region" description="Helical" evidence="2">
    <location>
        <begin position="35"/>
        <end position="52"/>
    </location>
</feature>
<feature type="domain" description="HTH araC/xylS-type" evidence="3">
    <location>
        <begin position="228"/>
        <end position="317"/>
    </location>
</feature>
<evidence type="ECO:0000313" key="5">
    <source>
        <dbReference type="Proteomes" id="UP001623553"/>
    </source>
</evidence>
<evidence type="ECO:0000256" key="1">
    <source>
        <dbReference type="ARBA" id="ARBA00023125"/>
    </source>
</evidence>
<keyword evidence="1" id="KW-0238">DNA-binding</keyword>
<keyword evidence="2" id="KW-0472">Membrane</keyword>
<protein>
    <submittedName>
        <fullName evidence="4">AraC family transcriptional regulator</fullName>
    </submittedName>
</protein>